<organism evidence="7 8">
    <name type="scientific">Mesocestoides corti</name>
    <name type="common">Flatworm</name>
    <dbReference type="NCBI Taxonomy" id="53468"/>
    <lineage>
        <taxon>Eukaryota</taxon>
        <taxon>Metazoa</taxon>
        <taxon>Spiralia</taxon>
        <taxon>Lophotrochozoa</taxon>
        <taxon>Platyhelminthes</taxon>
        <taxon>Cestoda</taxon>
        <taxon>Eucestoda</taxon>
        <taxon>Cyclophyllidea</taxon>
        <taxon>Mesocestoididae</taxon>
        <taxon>Mesocestoides</taxon>
    </lineage>
</organism>
<dbReference type="GO" id="GO:0000470">
    <property type="term" value="P:maturation of LSU-rRNA"/>
    <property type="evidence" value="ECO:0007669"/>
    <property type="project" value="TreeGrafter"/>
</dbReference>
<evidence type="ECO:0000313" key="7">
    <source>
        <dbReference type="EMBL" id="VDD77508.1"/>
    </source>
</evidence>
<feature type="region of interest" description="Disordered" evidence="5">
    <location>
        <begin position="193"/>
        <end position="224"/>
    </location>
</feature>
<dbReference type="Proteomes" id="UP000267029">
    <property type="component" value="Unassembled WGS sequence"/>
</dbReference>
<evidence type="ECO:0000256" key="5">
    <source>
        <dbReference type="SAM" id="MobiDB-lite"/>
    </source>
</evidence>
<dbReference type="InterPro" id="IPR006958">
    <property type="entry name" value="Mak16"/>
</dbReference>
<dbReference type="GO" id="GO:0005730">
    <property type="term" value="C:nucleolus"/>
    <property type="evidence" value="ECO:0007669"/>
    <property type="project" value="UniProtKB-UniRule"/>
</dbReference>
<keyword evidence="8" id="KW-1185">Reference proteome</keyword>
<comment type="subcellular location">
    <subcellularLocation>
        <location evidence="1">Nucleus</location>
    </subcellularLocation>
</comment>
<dbReference type="Gene3D" id="3.30.390.110">
    <property type="match status" value="1"/>
</dbReference>
<keyword evidence="3 4" id="KW-0539">Nucleus</keyword>
<evidence type="ECO:0000259" key="6">
    <source>
        <dbReference type="Pfam" id="PF01778"/>
    </source>
</evidence>
<dbReference type="PIRSF" id="PIRSF003352">
    <property type="entry name" value="MAK16"/>
    <property type="match status" value="1"/>
</dbReference>
<dbReference type="AlphaFoldDB" id="A0A0R3U9B3"/>
<sequence length="269" mass="32109">MNSDDLIWQLISKSFCSFMVKTKTGKFCRNEDNVTGLCNRHSCPLSNSQYATIKERDGIIYLYVKAPERVPYPIKQWERIKLKKNEEQAIEQINEHLRYWDRWIRTRVKLRFLRTRDYLKRMRRLALSRQKKIETINRKVERRELRREEKALRVAKLSRTVEKELLERIRVATSSKEIYNIDQSAFEKALETEELDVPEDEDVEEEEEEEEEEIVYTSGSDLEEEEEIEDFADAMQVDEEEPALVTVEAGTSSSDNRKVRIRFENDEES</sequence>
<evidence type="ECO:0000256" key="2">
    <source>
        <dbReference type="ARBA" id="ARBA00005514"/>
    </source>
</evidence>
<dbReference type="FunFam" id="3.30.390.110:FF:000001">
    <property type="entry name" value="Protein MAK16 homolog"/>
    <property type="match status" value="1"/>
</dbReference>
<feature type="domain" description="Ribosomal eL28/Mak16" evidence="6">
    <location>
        <begin position="6"/>
        <end position="115"/>
    </location>
</feature>
<dbReference type="GO" id="GO:0030687">
    <property type="term" value="C:preribosome, large subunit precursor"/>
    <property type="evidence" value="ECO:0007669"/>
    <property type="project" value="TreeGrafter"/>
</dbReference>
<dbReference type="OrthoDB" id="10251342at2759"/>
<gene>
    <name evidence="7" type="ORF">MCOS_LOCUS3511</name>
</gene>
<dbReference type="InterPro" id="IPR029004">
    <property type="entry name" value="Ribosomal_eL28/Mak16"/>
</dbReference>
<name>A0A0R3U9B3_MESCO</name>
<evidence type="ECO:0000256" key="4">
    <source>
        <dbReference type="PIRNR" id="PIRNR003352"/>
    </source>
</evidence>
<feature type="compositionally biased region" description="Basic and acidic residues" evidence="5">
    <location>
        <begin position="255"/>
        <end position="269"/>
    </location>
</feature>
<reference evidence="7 8" key="1">
    <citation type="submission" date="2018-10" db="EMBL/GenBank/DDBJ databases">
        <authorList>
            <consortium name="Pathogen Informatics"/>
        </authorList>
    </citation>
    <scope>NUCLEOTIDE SEQUENCE [LARGE SCALE GENOMIC DNA]</scope>
</reference>
<feature type="region of interest" description="Disordered" evidence="5">
    <location>
        <begin position="246"/>
        <end position="269"/>
    </location>
</feature>
<evidence type="ECO:0000256" key="3">
    <source>
        <dbReference type="ARBA" id="ARBA00023242"/>
    </source>
</evidence>
<accession>A0A0R3U9B3</accession>
<evidence type="ECO:0000256" key="1">
    <source>
        <dbReference type="ARBA" id="ARBA00004123"/>
    </source>
</evidence>
<comment type="similarity">
    <text evidence="2 4">Belongs to the MAK16 family.</text>
</comment>
<dbReference type="STRING" id="53468.A0A0R3U9B3"/>
<proteinExistence type="inferred from homology"/>
<protein>
    <recommendedName>
        <fullName evidence="4">Protein MAK16 homolog</fullName>
    </recommendedName>
</protein>
<dbReference type="PANTHER" id="PTHR23405:SF4">
    <property type="entry name" value="PROTEIN MAK16 HOMOLOG"/>
    <property type="match status" value="1"/>
</dbReference>
<dbReference type="Pfam" id="PF04874">
    <property type="entry name" value="Mak16"/>
    <property type="match status" value="1"/>
</dbReference>
<dbReference type="Pfam" id="PF01778">
    <property type="entry name" value="Ribosomal_L28e"/>
    <property type="match status" value="1"/>
</dbReference>
<evidence type="ECO:0000313" key="8">
    <source>
        <dbReference type="Proteomes" id="UP000267029"/>
    </source>
</evidence>
<dbReference type="PANTHER" id="PTHR23405">
    <property type="entry name" value="MAINTENANCE OF KILLER 16 MAK16 PROTEIN-RELATED"/>
    <property type="match status" value="1"/>
</dbReference>
<dbReference type="GO" id="GO:0000460">
    <property type="term" value="P:maturation of 5.8S rRNA"/>
    <property type="evidence" value="ECO:0007669"/>
    <property type="project" value="TreeGrafter"/>
</dbReference>
<feature type="compositionally biased region" description="Acidic residues" evidence="5">
    <location>
        <begin position="193"/>
        <end position="214"/>
    </location>
</feature>
<dbReference type="EMBL" id="UXSR01000824">
    <property type="protein sequence ID" value="VDD77508.1"/>
    <property type="molecule type" value="Genomic_DNA"/>
</dbReference>